<keyword evidence="5" id="KW-1185">Reference proteome</keyword>
<protein>
    <submittedName>
        <fullName evidence="4">Cell surface protein</fullName>
    </submittedName>
</protein>
<evidence type="ECO:0000259" key="3">
    <source>
        <dbReference type="Pfam" id="PF13731"/>
    </source>
</evidence>
<dbReference type="RefSeq" id="WP_126778092.1">
    <property type="nucleotide sequence ID" value="NZ_NGJU01000001.1"/>
</dbReference>
<name>A0A429ZW14_9ENTE</name>
<dbReference type="Proteomes" id="UP000287239">
    <property type="component" value="Unassembled WGS sequence"/>
</dbReference>
<proteinExistence type="predicted"/>
<dbReference type="EMBL" id="NGJU01000001">
    <property type="protein sequence ID" value="RST97967.1"/>
    <property type="molecule type" value="Genomic_DNA"/>
</dbReference>
<keyword evidence="2" id="KW-0732">Signal</keyword>
<dbReference type="Pfam" id="PF13731">
    <property type="entry name" value="WxL"/>
    <property type="match status" value="1"/>
</dbReference>
<dbReference type="GeneID" id="98567000"/>
<feature type="region of interest" description="Disordered" evidence="1">
    <location>
        <begin position="34"/>
        <end position="78"/>
    </location>
</feature>
<gene>
    <name evidence="4" type="ORF">CBF35_01350</name>
</gene>
<feature type="signal peptide" evidence="2">
    <location>
        <begin position="1"/>
        <end position="25"/>
    </location>
</feature>
<feature type="chain" id="PRO_5018995457" evidence="2">
    <location>
        <begin position="26"/>
        <end position="259"/>
    </location>
</feature>
<dbReference type="AlphaFoldDB" id="A0A429ZW14"/>
<sequence length="259" mass="27491">MKKITLGLSTLLVSGAVLSATLVEAGETGAEYKSNGSVFFEPNTDPVDPVDPTDPEIPVDPVDPTDPEGPNPGTDGPLSIDYASSLDFGKNKITNKNEVYFANAQTFKGDHEGEFRGNYVQVSDNRGTNAGWTLTVSQKGQFKNDAAKEYKVLTGTSIKFTQPKANSNMIESVKAPAVSEFELDPNGAASLVMAAAEGSGVGTWVDYFGTAEEMTVNGEVIQKNKAITLSVPGSTPKEAVEYRTTLVWTLTDTPGGEVK</sequence>
<dbReference type="OrthoDB" id="2339326at2"/>
<evidence type="ECO:0000256" key="1">
    <source>
        <dbReference type="SAM" id="MobiDB-lite"/>
    </source>
</evidence>
<organism evidence="4 5">
    <name type="scientific">Vagococcus salmoninarum</name>
    <dbReference type="NCBI Taxonomy" id="2739"/>
    <lineage>
        <taxon>Bacteria</taxon>
        <taxon>Bacillati</taxon>
        <taxon>Bacillota</taxon>
        <taxon>Bacilli</taxon>
        <taxon>Lactobacillales</taxon>
        <taxon>Enterococcaceae</taxon>
        <taxon>Vagococcus</taxon>
    </lineage>
</organism>
<evidence type="ECO:0000256" key="2">
    <source>
        <dbReference type="SAM" id="SignalP"/>
    </source>
</evidence>
<feature type="domain" description="WxL" evidence="3">
    <location>
        <begin position="29"/>
        <end position="254"/>
    </location>
</feature>
<evidence type="ECO:0000313" key="4">
    <source>
        <dbReference type="EMBL" id="RST97967.1"/>
    </source>
</evidence>
<dbReference type="InterPro" id="IPR027994">
    <property type="entry name" value="WxL_dom"/>
</dbReference>
<comment type="caution">
    <text evidence="4">The sequence shown here is derived from an EMBL/GenBank/DDBJ whole genome shotgun (WGS) entry which is preliminary data.</text>
</comment>
<reference evidence="4 5" key="1">
    <citation type="submission" date="2017-05" db="EMBL/GenBank/DDBJ databases">
        <title>Vagococcus spp. assemblies.</title>
        <authorList>
            <person name="Gulvik C.A."/>
        </authorList>
    </citation>
    <scope>NUCLEOTIDE SEQUENCE [LARGE SCALE GENOMIC DNA]</scope>
    <source>
        <strain evidence="4 5">NCFB 2777</strain>
    </source>
</reference>
<evidence type="ECO:0000313" key="5">
    <source>
        <dbReference type="Proteomes" id="UP000287239"/>
    </source>
</evidence>
<accession>A0A429ZW14</accession>